<protein>
    <submittedName>
        <fullName evidence="4">Uncharacterized protein</fullName>
    </submittedName>
</protein>
<dbReference type="EMBL" id="JAFIQS010000015">
    <property type="protein sequence ID" value="KAG5163413.1"/>
    <property type="molecule type" value="Genomic_DNA"/>
</dbReference>
<sequence>METLPRYAEGQLPQSAFDAMLIRIAGRLSSTVPEAHAVLASFVEGQRAPSYRPENDIEPPEAIERFPQDQAIPNEVYSSNKDFDSPQLVSVKQAIVFEFFDAIFREDNETISLLIQHNIVTANTTSKSGKTPLLEAISANHLTVVKQLLEMGADPNAFGEIQETCELNIIRTPLMLAASSGSLPLVKLLFEAPHSANDSLIAPDGQIALRLAADNGHRAIVEYLPSRRGGNYLRFKVKNAENIERAKKALESIYYFVEFFVWELPIFFLWSIPKYLVVIPVVDTCKYCWSKRKVFGSWCKRQAVEVPKRIWRTVKKVPKAIEIVGKSAWKAVKMVPKAIELAGKRIWKFATVTLPEQLKYLLKWLWILVTQRFPKAIFDFIKWICEVIKKIPTVIADALVTLEKWLKALATWTWDLIVTRIPNATAIALKWMWTGIKASAQAVWDAILKFLSFLHTIVSAIASFLRKVTLMDIVHAFCDLLSAVFIKIPKTVWSWVKELGLVSRSIMEALFKSFGLLIWNICAFILTQLMRIPKSLLHILQSFANAVAVGGHEIRVWINPKAL</sequence>
<gene>
    <name evidence="4" type="ORF">JR316_011760</name>
</gene>
<dbReference type="SMART" id="SM00248">
    <property type="entry name" value="ANK"/>
    <property type="match status" value="3"/>
</dbReference>
<dbReference type="Pfam" id="PF12796">
    <property type="entry name" value="Ank_2"/>
    <property type="match status" value="2"/>
</dbReference>
<proteinExistence type="predicted"/>
<dbReference type="PROSITE" id="PS50297">
    <property type="entry name" value="ANK_REP_REGION"/>
    <property type="match status" value="1"/>
</dbReference>
<dbReference type="InterPro" id="IPR036770">
    <property type="entry name" value="Ankyrin_rpt-contain_sf"/>
</dbReference>
<dbReference type="PANTHER" id="PTHR24171">
    <property type="entry name" value="ANKYRIN REPEAT DOMAIN-CONTAINING PROTEIN 39-RELATED"/>
    <property type="match status" value="1"/>
</dbReference>
<organism evidence="4">
    <name type="scientific">Psilocybe cubensis</name>
    <name type="common">Psychedelic mushroom</name>
    <name type="synonym">Stropharia cubensis</name>
    <dbReference type="NCBI Taxonomy" id="181762"/>
    <lineage>
        <taxon>Eukaryota</taxon>
        <taxon>Fungi</taxon>
        <taxon>Dikarya</taxon>
        <taxon>Basidiomycota</taxon>
        <taxon>Agaricomycotina</taxon>
        <taxon>Agaricomycetes</taxon>
        <taxon>Agaricomycetidae</taxon>
        <taxon>Agaricales</taxon>
        <taxon>Agaricineae</taxon>
        <taxon>Strophariaceae</taxon>
        <taxon>Psilocybe</taxon>
    </lineage>
</organism>
<reference evidence="4" key="1">
    <citation type="submission" date="2021-02" db="EMBL/GenBank/DDBJ databases">
        <title>Psilocybe cubensis genome.</title>
        <authorList>
            <person name="Mckernan K.J."/>
            <person name="Crawford S."/>
            <person name="Trippe A."/>
            <person name="Kane L.T."/>
            <person name="Mclaughlin S."/>
        </authorList>
    </citation>
    <scope>NUCLEOTIDE SEQUENCE [LARGE SCALE GENOMIC DNA]</scope>
    <source>
        <strain evidence="4">MGC-MH-2018</strain>
    </source>
</reference>
<evidence type="ECO:0000256" key="2">
    <source>
        <dbReference type="ARBA" id="ARBA00023043"/>
    </source>
</evidence>
<dbReference type="AlphaFoldDB" id="A0A8H8CF99"/>
<evidence type="ECO:0000313" key="4">
    <source>
        <dbReference type="EMBL" id="KAG5163413.1"/>
    </source>
</evidence>
<dbReference type="SUPFAM" id="SSF48403">
    <property type="entry name" value="Ankyrin repeat"/>
    <property type="match status" value="1"/>
</dbReference>
<dbReference type="InterPro" id="IPR002110">
    <property type="entry name" value="Ankyrin_rpt"/>
</dbReference>
<name>A0A8H8CF99_PSICU</name>
<accession>A0A8H8CF99</accession>
<keyword evidence="1" id="KW-0677">Repeat</keyword>
<evidence type="ECO:0000256" key="3">
    <source>
        <dbReference type="PROSITE-ProRule" id="PRU00023"/>
    </source>
</evidence>
<comment type="caution">
    <text evidence="4">The sequence shown here is derived from an EMBL/GenBank/DDBJ whole genome shotgun (WGS) entry which is preliminary data.</text>
</comment>
<feature type="repeat" description="ANK" evidence="3">
    <location>
        <begin position="128"/>
        <end position="160"/>
    </location>
</feature>
<keyword evidence="2 3" id="KW-0040">ANK repeat</keyword>
<dbReference type="PANTHER" id="PTHR24171:SF9">
    <property type="entry name" value="ANKYRIN REPEAT DOMAIN-CONTAINING PROTEIN 39"/>
    <property type="match status" value="1"/>
</dbReference>
<dbReference type="OrthoDB" id="2891447at2759"/>
<evidence type="ECO:0000256" key="1">
    <source>
        <dbReference type="ARBA" id="ARBA00022737"/>
    </source>
</evidence>
<dbReference type="Gene3D" id="1.25.40.20">
    <property type="entry name" value="Ankyrin repeat-containing domain"/>
    <property type="match status" value="1"/>
</dbReference>
<dbReference type="PROSITE" id="PS50088">
    <property type="entry name" value="ANK_REPEAT"/>
    <property type="match status" value="1"/>
</dbReference>